<dbReference type="Proteomes" id="UP000007305">
    <property type="component" value="Chromosome 1"/>
</dbReference>
<dbReference type="EMBL" id="CM007647">
    <property type="protein sequence ID" value="ONM10081.1"/>
    <property type="molecule type" value="Genomic_DNA"/>
</dbReference>
<evidence type="ECO:0000256" key="1">
    <source>
        <dbReference type="ARBA" id="ARBA00005474"/>
    </source>
</evidence>
<dbReference type="PANTHER" id="PTHR31301:SF153">
    <property type="entry name" value="LOB DOMAIN-CONTAINING PROTEIN 26"/>
    <property type="match status" value="1"/>
</dbReference>
<dbReference type="Pfam" id="PF03195">
    <property type="entry name" value="LOB"/>
    <property type="match status" value="1"/>
</dbReference>
<dbReference type="eggNOG" id="ENOG502S2P2">
    <property type="taxonomic scope" value="Eukaryota"/>
</dbReference>
<evidence type="ECO:0000313" key="5">
    <source>
        <dbReference type="EnsemblPlants" id="Zm00001eb060210_P001"/>
    </source>
</evidence>
<feature type="domain" description="LOB" evidence="3">
    <location>
        <begin position="20"/>
        <end position="121"/>
    </location>
</feature>
<organism evidence="4">
    <name type="scientific">Zea mays</name>
    <name type="common">Maize</name>
    <dbReference type="NCBI Taxonomy" id="4577"/>
    <lineage>
        <taxon>Eukaryota</taxon>
        <taxon>Viridiplantae</taxon>
        <taxon>Streptophyta</taxon>
        <taxon>Embryophyta</taxon>
        <taxon>Tracheophyta</taxon>
        <taxon>Spermatophyta</taxon>
        <taxon>Magnoliopsida</taxon>
        <taxon>Liliopsida</taxon>
        <taxon>Poales</taxon>
        <taxon>Poaceae</taxon>
        <taxon>PACMAD clade</taxon>
        <taxon>Panicoideae</taxon>
        <taxon>Andropogonodae</taxon>
        <taxon>Andropogoneae</taxon>
        <taxon>Tripsacinae</taxon>
        <taxon>Zea</taxon>
    </lineage>
</organism>
<proteinExistence type="inferred from homology"/>
<reference evidence="5" key="3">
    <citation type="submission" date="2021-05" db="UniProtKB">
        <authorList>
            <consortium name="EnsemblPlants"/>
        </authorList>
    </citation>
    <scope>IDENTIFICATION</scope>
    <source>
        <strain evidence="5">cv. B73</strain>
    </source>
</reference>
<dbReference type="OMA" id="QTQITCH"/>
<dbReference type="PROSITE" id="PS50891">
    <property type="entry name" value="LOB"/>
    <property type="match status" value="1"/>
</dbReference>
<dbReference type="AlphaFoldDB" id="A0A1D6L713"/>
<sequence length="164" mass="17626">MSTGANTEAAASSSPSPGNKRCAACKNQRRKCGQGCALAPYFPASDPQRYACVQRVFGASNIARMLQNLPVHERARAADTMAVEARRRVQDPVYGCAGVVGHLQGEIRATQCELARTQAQIAVHAAVARAHPAPGPLQQQEEEEEDDDAREPFQGLDAYALVPR</sequence>
<gene>
    <name evidence="4" type="ORF">ZEAMMB73_Zm00001d034384</name>
</gene>
<feature type="compositionally biased region" description="Polar residues" evidence="2">
    <location>
        <begin position="1"/>
        <end position="17"/>
    </location>
</feature>
<comment type="similarity">
    <text evidence="1">Belongs to the LOB domain-containing protein family.</text>
</comment>
<dbReference type="GO" id="GO:0006355">
    <property type="term" value="P:regulation of DNA-templated transcription"/>
    <property type="evidence" value="ECO:0000318"/>
    <property type="project" value="GO_Central"/>
</dbReference>
<dbReference type="GO" id="GO:0005634">
    <property type="term" value="C:nucleus"/>
    <property type="evidence" value="ECO:0000318"/>
    <property type="project" value="GO_Central"/>
</dbReference>
<dbReference type="PaxDb" id="4577-GRMZM2G011385_P01"/>
<feature type="region of interest" description="Disordered" evidence="2">
    <location>
        <begin position="131"/>
        <end position="164"/>
    </location>
</feature>
<keyword evidence="6" id="KW-1185">Reference proteome</keyword>
<dbReference type="EnsemblPlants" id="Zm00001eb060210_T001">
    <property type="protein sequence ID" value="Zm00001eb060210_P001"/>
    <property type="gene ID" value="Zm00001eb060210"/>
</dbReference>
<accession>A0A1D6L713</accession>
<name>A0A1D6L713_MAIZE</name>
<reference evidence="5" key="2">
    <citation type="submission" date="2019-07" db="EMBL/GenBank/DDBJ databases">
        <authorList>
            <person name="Seetharam A."/>
            <person name="Woodhouse M."/>
            <person name="Cannon E."/>
        </authorList>
    </citation>
    <scope>NUCLEOTIDE SEQUENCE [LARGE SCALE GENOMIC DNA]</scope>
    <source>
        <strain evidence="5">cv. B73</strain>
    </source>
</reference>
<evidence type="ECO:0000259" key="3">
    <source>
        <dbReference type="PROSITE" id="PS50891"/>
    </source>
</evidence>
<evidence type="ECO:0000313" key="4">
    <source>
        <dbReference type="EMBL" id="ONM10081.1"/>
    </source>
</evidence>
<evidence type="ECO:0000256" key="2">
    <source>
        <dbReference type="SAM" id="MobiDB-lite"/>
    </source>
</evidence>
<reference evidence="4 6" key="1">
    <citation type="submission" date="2015-12" db="EMBL/GenBank/DDBJ databases">
        <title>Update maize B73 reference genome by single molecule sequencing technologies.</title>
        <authorList>
            <consortium name="Maize Genome Sequencing Project"/>
            <person name="Ware D."/>
        </authorList>
    </citation>
    <scope>NUCLEOTIDE SEQUENCE [LARGE SCALE GENOMIC DNA]</scope>
    <source>
        <strain evidence="6">cv. B73</strain>
        <tissue evidence="4">Seedling</tissue>
    </source>
</reference>
<dbReference type="PANTHER" id="PTHR31301">
    <property type="entry name" value="LOB DOMAIN-CONTAINING PROTEIN 4-RELATED"/>
    <property type="match status" value="1"/>
</dbReference>
<dbReference type="Gramene" id="Zm00001eb060210_T001">
    <property type="protein sequence ID" value="Zm00001eb060210_P001"/>
    <property type="gene ID" value="Zm00001eb060210"/>
</dbReference>
<dbReference type="InterPro" id="IPR004883">
    <property type="entry name" value="LOB"/>
</dbReference>
<feature type="region of interest" description="Disordered" evidence="2">
    <location>
        <begin position="1"/>
        <end position="20"/>
    </location>
</feature>
<evidence type="ECO:0000313" key="6">
    <source>
        <dbReference type="Proteomes" id="UP000007305"/>
    </source>
</evidence>
<dbReference type="SMR" id="A0A1D6L713"/>
<protein>
    <submittedName>
        <fullName evidence="4">LOB domain-containing protein 23</fullName>
    </submittedName>
</protein>
<feature type="compositionally biased region" description="Acidic residues" evidence="2">
    <location>
        <begin position="140"/>
        <end position="149"/>
    </location>
</feature>
<dbReference type="GO" id="GO:0001216">
    <property type="term" value="F:DNA-binding transcription activator activity"/>
    <property type="evidence" value="ECO:0000318"/>
    <property type="project" value="GO_Central"/>
</dbReference>